<dbReference type="Pfam" id="PF18137">
    <property type="entry name" value="WHD_ORC"/>
    <property type="match status" value="1"/>
</dbReference>
<proteinExistence type="predicted"/>
<dbReference type="AlphaFoldDB" id="A0A137P3T4"/>
<gene>
    <name evidence="2" type="ORF">CONCODRAFT_7896</name>
</gene>
<dbReference type="OrthoDB" id="10265211at2759"/>
<dbReference type="PANTHER" id="PTHR12748">
    <property type="entry name" value="ORIGIN RECOGNITION COMPLEX SUBUNIT 3"/>
    <property type="match status" value="1"/>
</dbReference>
<reference evidence="2 3" key="1">
    <citation type="journal article" date="2015" name="Genome Biol. Evol.">
        <title>Phylogenomic analyses indicate that early fungi evolved digesting cell walls of algal ancestors of land plants.</title>
        <authorList>
            <person name="Chang Y."/>
            <person name="Wang S."/>
            <person name="Sekimoto S."/>
            <person name="Aerts A.L."/>
            <person name="Choi C."/>
            <person name="Clum A."/>
            <person name="LaButti K.M."/>
            <person name="Lindquist E.A."/>
            <person name="Yee Ngan C."/>
            <person name="Ohm R.A."/>
            <person name="Salamov A.A."/>
            <person name="Grigoriev I.V."/>
            <person name="Spatafora J.W."/>
            <person name="Berbee M.L."/>
        </authorList>
    </citation>
    <scope>NUCLEOTIDE SEQUENCE [LARGE SCALE GENOMIC DNA]</scope>
    <source>
        <strain evidence="2 3">NRRL 28638</strain>
    </source>
</reference>
<evidence type="ECO:0000313" key="2">
    <source>
        <dbReference type="EMBL" id="KXN69673.1"/>
    </source>
</evidence>
<dbReference type="GO" id="GO:0003688">
    <property type="term" value="F:DNA replication origin binding"/>
    <property type="evidence" value="ECO:0007669"/>
    <property type="project" value="TreeGrafter"/>
</dbReference>
<name>A0A137P3T4_CONC2</name>
<dbReference type="Proteomes" id="UP000070444">
    <property type="component" value="Unassembled WGS sequence"/>
</dbReference>
<dbReference type="PANTHER" id="PTHR12748:SF0">
    <property type="entry name" value="ORIGIN RECOGNITION COMPLEX SUBUNIT 3"/>
    <property type="match status" value="1"/>
</dbReference>
<dbReference type="EMBL" id="KQ964527">
    <property type="protein sequence ID" value="KXN69673.1"/>
    <property type="molecule type" value="Genomic_DNA"/>
</dbReference>
<dbReference type="GO" id="GO:0005664">
    <property type="term" value="C:nuclear origin of replication recognition complex"/>
    <property type="evidence" value="ECO:0007669"/>
    <property type="project" value="InterPro"/>
</dbReference>
<protein>
    <recommendedName>
        <fullName evidence="1">Origin recognition complex subunit 3 winged helix C-terminal domain-containing protein</fullName>
    </recommendedName>
</protein>
<evidence type="ECO:0000259" key="1">
    <source>
        <dbReference type="Pfam" id="PF18137"/>
    </source>
</evidence>
<dbReference type="GO" id="GO:0031261">
    <property type="term" value="C:DNA replication preinitiation complex"/>
    <property type="evidence" value="ECO:0007669"/>
    <property type="project" value="TreeGrafter"/>
</dbReference>
<dbReference type="STRING" id="796925.A0A137P3T4"/>
<organism evidence="2 3">
    <name type="scientific">Conidiobolus coronatus (strain ATCC 28846 / CBS 209.66 / NRRL 28638)</name>
    <name type="common">Delacroixia coronata</name>
    <dbReference type="NCBI Taxonomy" id="796925"/>
    <lineage>
        <taxon>Eukaryota</taxon>
        <taxon>Fungi</taxon>
        <taxon>Fungi incertae sedis</taxon>
        <taxon>Zoopagomycota</taxon>
        <taxon>Entomophthoromycotina</taxon>
        <taxon>Entomophthoromycetes</taxon>
        <taxon>Entomophthorales</taxon>
        <taxon>Ancylistaceae</taxon>
        <taxon>Conidiobolus</taxon>
    </lineage>
</organism>
<keyword evidence="3" id="KW-1185">Reference proteome</keyword>
<sequence length="526" mass="61272">MLVRGESKKFRSLVQRVFNDLTKEFNPEQNTNSSGEEINSINLQDYKQLVNDQDTKRHDSGDHRMNLNILLLPNWERFSLSLLEQLITYLIPLQLVILLPTSTSTSDTLPTLPYTLTSQLSCLKLNFQNPWKDLEQGLNFLSDVESNGLQLGVWPLLRLGKNFLNFNYSTSNWYNEFKWCLLDYYKSNALSILIGNIGKSNYIGYIKDEVVPNLVDSHFDMVRALPSFKHWLLNSSQSNEDKLKLIQDNTHFKDNFLIPKLQLLQIYLINYRQAFDLVVQLQKWVYELELSDTELDSKLYLKLEALTKGLPNSYVLENLLNQVEILNFEKLSILLKSLITFVNTQKSRLIRKTSAIEKFIEYLNELKELLVKYGNGEYNLKHTPNKKLANVLKQYFKIVLQPNYEIVLNELVFVTDDTLISKSFDPNLQDLLHLDLHQPELELTSSTSKFNPDLCILYEIYLECGRLVNLYDWSKAFEDRVKAQSDSIVPNKEIIYGRFLLGLETFKLWGLVATTKRKTDHVVKLI</sequence>
<dbReference type="GO" id="GO:0005656">
    <property type="term" value="C:nuclear pre-replicative complex"/>
    <property type="evidence" value="ECO:0007669"/>
    <property type="project" value="TreeGrafter"/>
</dbReference>
<dbReference type="InterPro" id="IPR020795">
    <property type="entry name" value="ORC3"/>
</dbReference>
<dbReference type="InterPro" id="IPR040855">
    <property type="entry name" value="ORC_WH_C"/>
</dbReference>
<accession>A0A137P3T4</accession>
<evidence type="ECO:0000313" key="3">
    <source>
        <dbReference type="Proteomes" id="UP000070444"/>
    </source>
</evidence>
<feature type="domain" description="Origin recognition complex subunit 3 winged helix C-terminal" evidence="1">
    <location>
        <begin position="444"/>
        <end position="526"/>
    </location>
</feature>
<dbReference type="GO" id="GO:0006270">
    <property type="term" value="P:DNA replication initiation"/>
    <property type="evidence" value="ECO:0007669"/>
    <property type="project" value="TreeGrafter"/>
</dbReference>